<name>A0A2I2F7V2_ASPCN</name>
<keyword evidence="1" id="KW-0812">Transmembrane</keyword>
<gene>
    <name evidence="2" type="ORF">BDW47DRAFT_108331</name>
</gene>
<evidence type="ECO:0000313" key="2">
    <source>
        <dbReference type="EMBL" id="PLB36702.1"/>
    </source>
</evidence>
<organism evidence="2 3">
    <name type="scientific">Aspergillus candidus</name>
    <dbReference type="NCBI Taxonomy" id="41067"/>
    <lineage>
        <taxon>Eukaryota</taxon>
        <taxon>Fungi</taxon>
        <taxon>Dikarya</taxon>
        <taxon>Ascomycota</taxon>
        <taxon>Pezizomycotina</taxon>
        <taxon>Eurotiomycetes</taxon>
        <taxon>Eurotiomycetidae</taxon>
        <taxon>Eurotiales</taxon>
        <taxon>Aspergillaceae</taxon>
        <taxon>Aspergillus</taxon>
        <taxon>Aspergillus subgen. Circumdati</taxon>
    </lineage>
</organism>
<dbReference type="Proteomes" id="UP000234585">
    <property type="component" value="Unassembled WGS sequence"/>
</dbReference>
<accession>A0A2I2F7V2</accession>
<dbReference type="GeneID" id="36520366"/>
<proteinExistence type="predicted"/>
<dbReference type="RefSeq" id="XP_024670714.1">
    <property type="nucleotide sequence ID" value="XM_024813206.1"/>
</dbReference>
<protein>
    <submittedName>
        <fullName evidence="2">Uncharacterized protein</fullName>
    </submittedName>
</protein>
<sequence>MGKPNHSAPIFRYAYTIFISVFGICRVTLCDYTIHGSTGTNRLSGLWRARPRLDDVQ</sequence>
<evidence type="ECO:0000313" key="3">
    <source>
        <dbReference type="Proteomes" id="UP000234585"/>
    </source>
</evidence>
<keyword evidence="1" id="KW-1133">Transmembrane helix</keyword>
<keyword evidence="1" id="KW-0472">Membrane</keyword>
<dbReference type="AlphaFoldDB" id="A0A2I2F7V2"/>
<dbReference type="EMBL" id="KZ559149">
    <property type="protein sequence ID" value="PLB36702.1"/>
    <property type="molecule type" value="Genomic_DNA"/>
</dbReference>
<reference evidence="2 3" key="1">
    <citation type="submission" date="2017-12" db="EMBL/GenBank/DDBJ databases">
        <authorList>
            <consortium name="DOE Joint Genome Institute"/>
            <person name="Haridas S."/>
            <person name="Kjaerbolling I."/>
            <person name="Vesth T.C."/>
            <person name="Frisvad J.C."/>
            <person name="Nybo J.L."/>
            <person name="Theobald S."/>
            <person name="Kuo A."/>
            <person name="Bowyer P."/>
            <person name="Matsuda Y."/>
            <person name="Mondo S."/>
            <person name="Lyhne E.K."/>
            <person name="Kogle M.E."/>
            <person name="Clum A."/>
            <person name="Lipzen A."/>
            <person name="Salamov A."/>
            <person name="Ngan C.Y."/>
            <person name="Daum C."/>
            <person name="Chiniquy J."/>
            <person name="Barry K."/>
            <person name="LaButti K."/>
            <person name="Simmons B.A."/>
            <person name="Magnuson J.K."/>
            <person name="Mortensen U.H."/>
            <person name="Larsen T.O."/>
            <person name="Grigoriev I.V."/>
            <person name="Baker S.E."/>
            <person name="Andersen M.R."/>
            <person name="Nordberg H.P."/>
            <person name="Cantor M.N."/>
            <person name="Hua S.X."/>
        </authorList>
    </citation>
    <scope>NUCLEOTIDE SEQUENCE [LARGE SCALE GENOMIC DNA]</scope>
    <source>
        <strain evidence="2 3">CBS 102.13</strain>
    </source>
</reference>
<evidence type="ECO:0000256" key="1">
    <source>
        <dbReference type="SAM" id="Phobius"/>
    </source>
</evidence>
<feature type="transmembrane region" description="Helical" evidence="1">
    <location>
        <begin position="12"/>
        <end position="34"/>
    </location>
</feature>
<keyword evidence="3" id="KW-1185">Reference proteome</keyword>